<dbReference type="InterPro" id="IPR005135">
    <property type="entry name" value="Endo/exonuclease/phosphatase"/>
</dbReference>
<sequence length="185" mass="20706">MNVGFWNVRGLIDPVKQSEVRNFVKSNHLCCVGLIETKVPPSRSGTISSGLFPGWVWTANNAFSIRGRIWVGWNPLLVAFNVLHMSSQIIHGALIILSSGTSISLSVVYGEHTFVARRLLWNDLIQLSFSLRDSPWTVAGDFNAILDSSDYKGSPDIWIPAFDEFKECLEQAGLLDLRYVGFRFT</sequence>
<comment type="caution">
    <text evidence="2">The sequence shown here is derived from an EMBL/GenBank/DDBJ whole genome shotgun (WGS) entry which is preliminary data.</text>
</comment>
<organism evidence="2 3">
    <name type="scientific">Corymbia citriodora subsp. variegata</name>
    <dbReference type="NCBI Taxonomy" id="360336"/>
    <lineage>
        <taxon>Eukaryota</taxon>
        <taxon>Viridiplantae</taxon>
        <taxon>Streptophyta</taxon>
        <taxon>Embryophyta</taxon>
        <taxon>Tracheophyta</taxon>
        <taxon>Spermatophyta</taxon>
        <taxon>Magnoliopsida</taxon>
        <taxon>eudicotyledons</taxon>
        <taxon>Gunneridae</taxon>
        <taxon>Pentapetalae</taxon>
        <taxon>rosids</taxon>
        <taxon>malvids</taxon>
        <taxon>Myrtales</taxon>
        <taxon>Myrtaceae</taxon>
        <taxon>Myrtoideae</taxon>
        <taxon>Eucalypteae</taxon>
        <taxon>Corymbia</taxon>
    </lineage>
</organism>
<dbReference type="EMBL" id="MU090403">
    <property type="protein sequence ID" value="KAF7847937.1"/>
    <property type="molecule type" value="Genomic_DNA"/>
</dbReference>
<dbReference type="Pfam" id="PF03372">
    <property type="entry name" value="Exo_endo_phos"/>
    <property type="match status" value="1"/>
</dbReference>
<keyword evidence="3" id="KW-1185">Reference proteome</keyword>
<dbReference type="Gene3D" id="3.60.10.10">
    <property type="entry name" value="Endonuclease/exonuclease/phosphatase"/>
    <property type="match status" value="1"/>
</dbReference>
<evidence type="ECO:0000313" key="2">
    <source>
        <dbReference type="EMBL" id="KAF7847937.1"/>
    </source>
</evidence>
<dbReference type="AlphaFoldDB" id="A0A8T0CJX5"/>
<dbReference type="OrthoDB" id="1932741at2759"/>
<dbReference type="Proteomes" id="UP000806378">
    <property type="component" value="Unassembled WGS sequence"/>
</dbReference>
<accession>A0A8T0CJX5</accession>
<reference evidence="2" key="1">
    <citation type="submission" date="2020-05" db="EMBL/GenBank/DDBJ databases">
        <title>WGS assembly of Corymbia citriodora subspecies variegata.</title>
        <authorList>
            <person name="Barry K."/>
            <person name="Hundley H."/>
            <person name="Shu S."/>
            <person name="Jenkins J."/>
            <person name="Grimwood J."/>
            <person name="Baten A."/>
        </authorList>
    </citation>
    <scope>NUCLEOTIDE SEQUENCE</scope>
    <source>
        <strain evidence="2">CV2-018</strain>
    </source>
</reference>
<name>A0A8T0CJX5_CORYI</name>
<proteinExistence type="predicted"/>
<dbReference type="Gramene" id="rna-gnl|WGS:JABURB|Cocit.L2436.1">
    <property type="protein sequence ID" value="cds-KAF7847937.1"/>
    <property type="gene ID" value="gene-BT93_L2436"/>
</dbReference>
<dbReference type="InterPro" id="IPR036691">
    <property type="entry name" value="Endo/exonu/phosph_ase_sf"/>
</dbReference>
<protein>
    <recommendedName>
        <fullName evidence="1">Endonuclease/exonuclease/phosphatase domain-containing protein</fullName>
    </recommendedName>
</protein>
<dbReference type="GO" id="GO:0003824">
    <property type="term" value="F:catalytic activity"/>
    <property type="evidence" value="ECO:0007669"/>
    <property type="project" value="InterPro"/>
</dbReference>
<evidence type="ECO:0000313" key="3">
    <source>
        <dbReference type="Proteomes" id="UP000806378"/>
    </source>
</evidence>
<feature type="domain" description="Endonuclease/exonuclease/phosphatase" evidence="1">
    <location>
        <begin position="6"/>
        <end position="154"/>
    </location>
</feature>
<dbReference type="SUPFAM" id="SSF56219">
    <property type="entry name" value="DNase I-like"/>
    <property type="match status" value="1"/>
</dbReference>
<evidence type="ECO:0000259" key="1">
    <source>
        <dbReference type="Pfam" id="PF03372"/>
    </source>
</evidence>
<gene>
    <name evidence="2" type="ORF">BT93_L2436</name>
</gene>